<feature type="region of interest" description="Disordered" evidence="1">
    <location>
        <begin position="1085"/>
        <end position="1171"/>
    </location>
</feature>
<feature type="compositionally biased region" description="Acidic residues" evidence="1">
    <location>
        <begin position="1093"/>
        <end position="1105"/>
    </location>
</feature>
<feature type="region of interest" description="Disordered" evidence="1">
    <location>
        <begin position="721"/>
        <end position="746"/>
    </location>
</feature>
<comment type="caution">
    <text evidence="2">The sequence shown here is derived from an EMBL/GenBank/DDBJ whole genome shotgun (WGS) entry which is preliminary data.</text>
</comment>
<dbReference type="GeneID" id="85363041"/>
<feature type="compositionally biased region" description="Acidic residues" evidence="1">
    <location>
        <begin position="1148"/>
        <end position="1164"/>
    </location>
</feature>
<dbReference type="Pfam" id="PF18759">
    <property type="entry name" value="Plavaka"/>
    <property type="match status" value="1"/>
</dbReference>
<reference evidence="2" key="1">
    <citation type="submission" date="2023-06" db="EMBL/GenBank/DDBJ databases">
        <authorList>
            <consortium name="Lawrence Berkeley National Laboratory"/>
            <person name="Ahrendt S."/>
            <person name="Sahu N."/>
            <person name="Indic B."/>
            <person name="Wong-Bajracharya J."/>
            <person name="Merenyi Z."/>
            <person name="Ke H.-M."/>
            <person name="Monk M."/>
            <person name="Kocsube S."/>
            <person name="Drula E."/>
            <person name="Lipzen A."/>
            <person name="Balint B."/>
            <person name="Henrissat B."/>
            <person name="Andreopoulos B."/>
            <person name="Martin F.M."/>
            <person name="Harder C.B."/>
            <person name="Rigling D."/>
            <person name="Ford K.L."/>
            <person name="Foster G.D."/>
            <person name="Pangilinan J."/>
            <person name="Papanicolaou A."/>
            <person name="Barry K."/>
            <person name="LaButti K."/>
            <person name="Viragh M."/>
            <person name="Koriabine M."/>
            <person name="Yan M."/>
            <person name="Riley R."/>
            <person name="Champramary S."/>
            <person name="Plett K.L."/>
            <person name="Tsai I.J."/>
            <person name="Slot J."/>
            <person name="Sipos G."/>
            <person name="Plett J."/>
            <person name="Nagy L.G."/>
            <person name="Grigoriev I.V."/>
        </authorList>
    </citation>
    <scope>NUCLEOTIDE SEQUENCE</scope>
    <source>
        <strain evidence="2">CCBAS 213</strain>
    </source>
</reference>
<proteinExistence type="predicted"/>
<dbReference type="EMBL" id="JAUEPS010000030">
    <property type="protein sequence ID" value="KAK0452774.1"/>
    <property type="molecule type" value="Genomic_DNA"/>
</dbReference>
<dbReference type="AlphaFoldDB" id="A0AA39K1H6"/>
<evidence type="ECO:0000256" key="1">
    <source>
        <dbReference type="SAM" id="MobiDB-lite"/>
    </source>
</evidence>
<protein>
    <submittedName>
        <fullName evidence="2">Uncharacterized protein</fullName>
    </submittedName>
</protein>
<sequence>MNETARTLPHTPTAGLSSYAAIPDEDEQVASPPPIPVISEGRPKRNIILPKRLHDLLPSKPTGFHLFASLEQKPPLPPAMPQLSPSRSPSPSASPPPEPIYLETAPNEMGLYQCYKEWPTVDPTMGGGLDEVSDASTFTSHADCLTNAPESSTDPFYPFPNATIFHLFSWFYQSTSKSLSDVTSLVQTVLRAPDFDPEHLTDNFDAVKEIKVLDTIGKQQNCLPFSLSDGWHETLVTIKLPQTGVEHISEESASEFEVTGVYHQNLLDVIVSAFQSTAFLDFHLKGFKEMWDPGNNDQPERVYGEVYSSDIFLEMEDEVHLTPDPNRLETVIVPCMLYSDSTHLTNFGTAALWPIYLLFSLLSKYVRARPTSRASHHIVYMPTILDKIQDAYLKYFGWRASPAILTFLKQELVHAIWAKLISPEFMDAYINGVVIFCADNIYHRVYPCFFLYSADYPEKVLLASIKSMAEFLCPRCLVTKETASEMGTINDMKRHVKKARVDTTQQQSWIEKVHSWIYEDGNVVDGKAAAISAGMPVQLQPCAFDLPGPLVTRAESSDHWSVARALRLVTAKSLLTQWGLTLLAVYLADLYAFSKGRRQAGVSGGDIIQELNRRFRMMPTFGQGTIQRFKNNVSDLKNFAACDFEDILQCAMPCFEGLFPPKLDRLVLDLLFLFACWHANAKLQMHTESSLRVFERLTWLFGSFMRKFKREVDKIDTHEIPKEREARARRDINNMKKKGNSMSKGKISTAKLQKRFNLSTYKYHAMGDYPGVICAFGTTDSYSTQLGELEHRQVKRFYGRTNKNKTFAKQISHHDQKHRSRPMPARDGSEVLPYTDPSHHHHISPSTSSKIYLAPWLHENGSDIACNGFIRKLKDHLLSRILNSNDEFTDLHRQNLIIVDNRLYSHQILRINYTTYNARRNQDSINPCTHSDIMALSPSTQTDLDSDNNSHPYLYARVIGIFHATVRHVGLQSIPSGFRAKRLPCIGFLPGDDPQAFGFVDPNDVLHASHIMPAYVYGQTSDILPPSICRRFNENDMDWARYYVDIFADRDMFMRYCGNGVGHSNTREYTRGLWEELLDALGITTSENTSEVAESDAEEEEDDAEPGANTSELGHAPADLADSDTSDAEIDGSIEDEDSDSSWHSDDYVELNEPEEDDEFDDDGLFGYSAL</sequence>
<gene>
    <name evidence="2" type="ORF">EV420DRAFT_1700868</name>
</gene>
<name>A0AA39K1H6_ARMTA</name>
<feature type="compositionally biased region" description="Low complexity" evidence="1">
    <location>
        <begin position="81"/>
        <end position="91"/>
    </location>
</feature>
<feature type="region of interest" description="Disordered" evidence="1">
    <location>
        <begin position="71"/>
        <end position="103"/>
    </location>
</feature>
<feature type="compositionally biased region" description="Acidic residues" evidence="1">
    <location>
        <begin position="1121"/>
        <end position="1140"/>
    </location>
</feature>
<keyword evidence="3" id="KW-1185">Reference proteome</keyword>
<dbReference type="RefSeq" id="XP_060328110.1">
    <property type="nucleotide sequence ID" value="XM_060479493.1"/>
</dbReference>
<evidence type="ECO:0000313" key="2">
    <source>
        <dbReference type="EMBL" id="KAK0452774.1"/>
    </source>
</evidence>
<accession>A0AA39K1H6</accession>
<organism evidence="2 3">
    <name type="scientific">Armillaria tabescens</name>
    <name type="common">Ringless honey mushroom</name>
    <name type="synonym">Agaricus tabescens</name>
    <dbReference type="NCBI Taxonomy" id="1929756"/>
    <lineage>
        <taxon>Eukaryota</taxon>
        <taxon>Fungi</taxon>
        <taxon>Dikarya</taxon>
        <taxon>Basidiomycota</taxon>
        <taxon>Agaricomycotina</taxon>
        <taxon>Agaricomycetes</taxon>
        <taxon>Agaricomycetidae</taxon>
        <taxon>Agaricales</taxon>
        <taxon>Marasmiineae</taxon>
        <taxon>Physalacriaceae</taxon>
        <taxon>Desarmillaria</taxon>
    </lineage>
</organism>
<feature type="compositionally biased region" description="Basic and acidic residues" evidence="1">
    <location>
        <begin position="721"/>
        <end position="734"/>
    </location>
</feature>
<dbReference type="InterPro" id="IPR041078">
    <property type="entry name" value="Plavaka"/>
</dbReference>
<dbReference type="Proteomes" id="UP001175211">
    <property type="component" value="Unassembled WGS sequence"/>
</dbReference>
<evidence type="ECO:0000313" key="3">
    <source>
        <dbReference type="Proteomes" id="UP001175211"/>
    </source>
</evidence>